<dbReference type="InterPro" id="IPR005133">
    <property type="entry name" value="PhaG_MnhG_YufB"/>
</dbReference>
<dbReference type="Pfam" id="PF03334">
    <property type="entry name" value="PhaG_MnhG_YufB"/>
    <property type="match status" value="1"/>
</dbReference>
<keyword evidence="2" id="KW-1133">Transmembrane helix</keyword>
<keyword evidence="2" id="KW-0472">Membrane</keyword>
<dbReference type="PANTHER" id="PTHR34703">
    <property type="entry name" value="ANTIPORTER SUBUNIT MNHG2-RELATED"/>
    <property type="match status" value="1"/>
</dbReference>
<sequence length="119" mass="12736">MDLALDIGTWFLLLTGSFFLIITGLGLLRLPDLYTRIHAGGMADTLATLLIFVGLALQSGFSLVTVKLAFVVIFIFFTSPTASYALAQASFVAGLKPRLDGFGDSEDNKTSDDLGKGRD</sequence>
<proteinExistence type="predicted"/>
<evidence type="ECO:0000313" key="4">
    <source>
        <dbReference type="Proteomes" id="UP001161409"/>
    </source>
</evidence>
<dbReference type="Proteomes" id="UP001161409">
    <property type="component" value="Unassembled WGS sequence"/>
</dbReference>
<reference evidence="3" key="1">
    <citation type="journal article" date="2014" name="Int. J. Syst. Evol. Microbiol.">
        <title>Complete genome of a new Firmicutes species belonging to the dominant human colonic microbiota ('Ruminococcus bicirculans') reveals two chromosomes and a selective capacity to utilize plant glucans.</title>
        <authorList>
            <consortium name="NISC Comparative Sequencing Program"/>
            <person name="Wegmann U."/>
            <person name="Louis P."/>
            <person name="Goesmann A."/>
            <person name="Henrissat B."/>
            <person name="Duncan S.H."/>
            <person name="Flint H.J."/>
        </authorList>
    </citation>
    <scope>NUCLEOTIDE SEQUENCE</scope>
    <source>
        <strain evidence="3">NBRC 103408</strain>
    </source>
</reference>
<comment type="caution">
    <text evidence="3">The sequence shown here is derived from an EMBL/GenBank/DDBJ whole genome shotgun (WGS) entry which is preliminary data.</text>
</comment>
<accession>A0ABQ5U7A8</accession>
<protein>
    <submittedName>
        <fullName evidence="3">Sodium:proton antiporter</fullName>
    </submittedName>
</protein>
<evidence type="ECO:0000256" key="2">
    <source>
        <dbReference type="SAM" id="Phobius"/>
    </source>
</evidence>
<dbReference type="PANTHER" id="PTHR34703:SF1">
    <property type="entry name" value="ANTIPORTER SUBUNIT MNHG2-RELATED"/>
    <property type="match status" value="1"/>
</dbReference>
<dbReference type="NCBIfam" id="TIGR01300">
    <property type="entry name" value="CPA3_mnhG_phaG"/>
    <property type="match status" value="1"/>
</dbReference>
<feature type="region of interest" description="Disordered" evidence="1">
    <location>
        <begin position="97"/>
        <end position="119"/>
    </location>
</feature>
<name>A0ABQ5U7A8_9PROT</name>
<dbReference type="EMBL" id="BSNF01000008">
    <property type="protein sequence ID" value="GLQ07098.1"/>
    <property type="molecule type" value="Genomic_DNA"/>
</dbReference>
<reference evidence="3" key="2">
    <citation type="submission" date="2023-01" db="EMBL/GenBank/DDBJ databases">
        <title>Draft genome sequence of Sneathiella chinensis strain NBRC 103408.</title>
        <authorList>
            <person name="Sun Q."/>
            <person name="Mori K."/>
        </authorList>
    </citation>
    <scope>NUCLEOTIDE SEQUENCE</scope>
    <source>
        <strain evidence="3">NBRC 103408</strain>
    </source>
</reference>
<evidence type="ECO:0000256" key="1">
    <source>
        <dbReference type="SAM" id="MobiDB-lite"/>
    </source>
</evidence>
<dbReference type="RefSeq" id="WP_206374590.1">
    <property type="nucleotide sequence ID" value="NZ_BSNF01000008.1"/>
</dbReference>
<gene>
    <name evidence="3" type="ORF">GCM10007924_23190</name>
</gene>
<evidence type="ECO:0000313" key="3">
    <source>
        <dbReference type="EMBL" id="GLQ07098.1"/>
    </source>
</evidence>
<feature type="transmembrane region" description="Helical" evidence="2">
    <location>
        <begin position="7"/>
        <end position="28"/>
    </location>
</feature>
<keyword evidence="2" id="KW-0812">Transmembrane</keyword>
<keyword evidence="4" id="KW-1185">Reference proteome</keyword>
<organism evidence="3 4">
    <name type="scientific">Sneathiella chinensis</name>
    <dbReference type="NCBI Taxonomy" id="349750"/>
    <lineage>
        <taxon>Bacteria</taxon>
        <taxon>Pseudomonadati</taxon>
        <taxon>Pseudomonadota</taxon>
        <taxon>Alphaproteobacteria</taxon>
        <taxon>Sneathiellales</taxon>
        <taxon>Sneathiellaceae</taxon>
        <taxon>Sneathiella</taxon>
    </lineage>
</organism>
<feature type="transmembrane region" description="Helical" evidence="2">
    <location>
        <begin position="49"/>
        <end position="77"/>
    </location>
</feature>